<dbReference type="SUPFAM" id="SSF88723">
    <property type="entry name" value="PIN domain-like"/>
    <property type="match status" value="1"/>
</dbReference>
<dbReference type="Gene3D" id="3.40.50.1010">
    <property type="entry name" value="5'-nuclease"/>
    <property type="match status" value="1"/>
</dbReference>
<organism evidence="2 3">
    <name type="scientific">Shackletoniella antarctica</name>
    <dbReference type="NCBI Taxonomy" id="268115"/>
    <lineage>
        <taxon>Bacteria</taxon>
        <taxon>Bacillati</taxon>
        <taxon>Cyanobacteriota</taxon>
        <taxon>Cyanophyceae</taxon>
        <taxon>Oculatellales</taxon>
        <taxon>Oculatellaceae</taxon>
        <taxon>Shackletoniella</taxon>
    </lineage>
</organism>
<feature type="domain" description="PIN" evidence="1">
    <location>
        <begin position="21"/>
        <end position="73"/>
    </location>
</feature>
<dbReference type="AlphaFoldDB" id="A0A2W4VR05"/>
<evidence type="ECO:0000313" key="3">
    <source>
        <dbReference type="Proteomes" id="UP000249081"/>
    </source>
</evidence>
<dbReference type="Proteomes" id="UP000249081">
    <property type="component" value="Unassembled WGS sequence"/>
</dbReference>
<accession>A0A2W4VR05</accession>
<dbReference type="InterPro" id="IPR002716">
    <property type="entry name" value="PIN_dom"/>
</dbReference>
<evidence type="ECO:0000313" key="2">
    <source>
        <dbReference type="EMBL" id="PZO34932.1"/>
    </source>
</evidence>
<gene>
    <name evidence="2" type="ORF">DCF17_19675</name>
</gene>
<dbReference type="InterPro" id="IPR029060">
    <property type="entry name" value="PIN-like_dom_sf"/>
</dbReference>
<reference evidence="3" key="1">
    <citation type="submission" date="2018-04" db="EMBL/GenBank/DDBJ databases">
        <authorList>
            <person name="Cornet L."/>
        </authorList>
    </citation>
    <scope>NUCLEOTIDE SEQUENCE [LARGE SCALE GENOMIC DNA]</scope>
</reference>
<evidence type="ECO:0000259" key="1">
    <source>
        <dbReference type="Pfam" id="PF01850"/>
    </source>
</evidence>
<name>A0A2W4VR05_9CYAN</name>
<sequence length="93" mass="10447">MLPNYHPTISLIVKKPTSDNVFLDTNIWVYFFAKDPPEKAERISAVINTQMSYAIISTQVLGELYNVITRKRIFSATESQAIISGLASRTVIV</sequence>
<dbReference type="EMBL" id="QBMN01000189">
    <property type="protein sequence ID" value="PZO34932.1"/>
    <property type="molecule type" value="Genomic_DNA"/>
</dbReference>
<proteinExistence type="predicted"/>
<protein>
    <recommendedName>
        <fullName evidence="1">PIN domain-containing protein</fullName>
    </recommendedName>
</protein>
<reference evidence="2 3" key="2">
    <citation type="submission" date="2018-06" db="EMBL/GenBank/DDBJ databases">
        <title>Metagenomic assembly of (sub)arctic Cyanobacteria and their associated microbiome from non-axenic cultures.</title>
        <authorList>
            <person name="Baurain D."/>
        </authorList>
    </citation>
    <scope>NUCLEOTIDE SEQUENCE [LARGE SCALE GENOMIC DNA]</scope>
    <source>
        <strain evidence="2">ULC041bin1</strain>
    </source>
</reference>
<comment type="caution">
    <text evidence="2">The sequence shown here is derived from an EMBL/GenBank/DDBJ whole genome shotgun (WGS) entry which is preliminary data.</text>
</comment>
<dbReference type="Pfam" id="PF01850">
    <property type="entry name" value="PIN"/>
    <property type="match status" value="1"/>
</dbReference>